<feature type="chain" id="PRO_5020810956" description="Secreted protein" evidence="2">
    <location>
        <begin position="23"/>
        <end position="202"/>
    </location>
</feature>
<evidence type="ECO:0000313" key="3">
    <source>
        <dbReference type="EMBL" id="AUX29832.1"/>
    </source>
</evidence>
<sequence length="202" mass="19657">MHSRIWLIGLVVPAVLAASSCADDEPGTGGTSAGATGGDGGHGATGGDGGAGATGGDGATGGGGDDRVPTACRSSAECSPPLPNGECVSYADPCFNAGTNFFPLCFEGACQGDQRCFQCAPQGRGVCISPCAADADCPAGSACDEGQRCAPSTCASDEDCPVNFACDLGAGQCARKSCAADTDCAGYCVDGVCRDALGTCEI</sequence>
<protein>
    <recommendedName>
        <fullName evidence="5">Secreted protein</fullName>
    </recommendedName>
</protein>
<dbReference type="Proteomes" id="UP000295497">
    <property type="component" value="Chromosome"/>
</dbReference>
<evidence type="ECO:0000256" key="2">
    <source>
        <dbReference type="SAM" id="SignalP"/>
    </source>
</evidence>
<gene>
    <name evidence="3" type="ORF">SOCE836_019250</name>
</gene>
<keyword evidence="2" id="KW-0732">Signal</keyword>
<proteinExistence type="predicted"/>
<accession>A0A4V0NFI9</accession>
<dbReference type="PROSITE" id="PS51257">
    <property type="entry name" value="PROKAR_LIPOPROTEIN"/>
    <property type="match status" value="1"/>
</dbReference>
<name>A0A4V0NFI9_SORCE</name>
<reference evidence="3 4" key="1">
    <citation type="submission" date="2015-09" db="EMBL/GenBank/DDBJ databases">
        <title>Sorangium comparison.</title>
        <authorList>
            <person name="Zaburannyi N."/>
            <person name="Bunk B."/>
            <person name="Overmann J."/>
            <person name="Mueller R."/>
        </authorList>
    </citation>
    <scope>NUCLEOTIDE SEQUENCE [LARGE SCALE GENOMIC DNA]</scope>
    <source>
        <strain evidence="3 4">So ce836</strain>
    </source>
</reference>
<feature type="compositionally biased region" description="Gly residues" evidence="1">
    <location>
        <begin position="27"/>
        <end position="63"/>
    </location>
</feature>
<dbReference type="EMBL" id="CP012672">
    <property type="protein sequence ID" value="AUX29832.1"/>
    <property type="molecule type" value="Genomic_DNA"/>
</dbReference>
<dbReference type="AlphaFoldDB" id="A0A4V0NFI9"/>
<evidence type="ECO:0008006" key="5">
    <source>
        <dbReference type="Google" id="ProtNLM"/>
    </source>
</evidence>
<feature type="region of interest" description="Disordered" evidence="1">
    <location>
        <begin position="26"/>
        <end position="66"/>
    </location>
</feature>
<evidence type="ECO:0000256" key="1">
    <source>
        <dbReference type="SAM" id="MobiDB-lite"/>
    </source>
</evidence>
<organism evidence="3 4">
    <name type="scientific">Sorangium cellulosum</name>
    <name type="common">Polyangium cellulosum</name>
    <dbReference type="NCBI Taxonomy" id="56"/>
    <lineage>
        <taxon>Bacteria</taxon>
        <taxon>Pseudomonadati</taxon>
        <taxon>Myxococcota</taxon>
        <taxon>Polyangia</taxon>
        <taxon>Polyangiales</taxon>
        <taxon>Polyangiaceae</taxon>
        <taxon>Sorangium</taxon>
    </lineage>
</organism>
<evidence type="ECO:0000313" key="4">
    <source>
        <dbReference type="Proteomes" id="UP000295497"/>
    </source>
</evidence>
<dbReference type="RefSeq" id="WP_165373872.1">
    <property type="nucleotide sequence ID" value="NZ_CP012672.1"/>
</dbReference>
<feature type="signal peptide" evidence="2">
    <location>
        <begin position="1"/>
        <end position="22"/>
    </location>
</feature>